<dbReference type="InterPro" id="IPR001879">
    <property type="entry name" value="GPCR_2_extracellular_dom"/>
</dbReference>
<feature type="transmembrane region" description="Helical" evidence="1">
    <location>
        <begin position="139"/>
        <end position="161"/>
    </location>
</feature>
<dbReference type="PROSITE" id="PS00649">
    <property type="entry name" value="G_PROTEIN_RECEP_F2_1"/>
    <property type="match status" value="1"/>
</dbReference>
<accession>A0A673A5M5</accession>
<organism evidence="3 4">
    <name type="scientific">Sphaeramia orbicularis</name>
    <name type="common">orbiculate cardinalfish</name>
    <dbReference type="NCBI Taxonomy" id="375764"/>
    <lineage>
        <taxon>Eukaryota</taxon>
        <taxon>Metazoa</taxon>
        <taxon>Chordata</taxon>
        <taxon>Craniata</taxon>
        <taxon>Vertebrata</taxon>
        <taxon>Euteleostomi</taxon>
        <taxon>Actinopterygii</taxon>
        <taxon>Neopterygii</taxon>
        <taxon>Teleostei</taxon>
        <taxon>Neoteleostei</taxon>
        <taxon>Acanthomorphata</taxon>
        <taxon>Gobiaria</taxon>
        <taxon>Kurtiformes</taxon>
        <taxon>Apogonoidei</taxon>
        <taxon>Apogonidae</taxon>
        <taxon>Apogoninae</taxon>
        <taxon>Sphaeramia</taxon>
    </lineage>
</organism>
<dbReference type="SUPFAM" id="SSF111418">
    <property type="entry name" value="Hormone receptor domain"/>
    <property type="match status" value="1"/>
</dbReference>
<dbReference type="SMART" id="SM00008">
    <property type="entry name" value="HormR"/>
    <property type="match status" value="1"/>
</dbReference>
<keyword evidence="1" id="KW-0472">Membrane</keyword>
<dbReference type="GO" id="GO:0007189">
    <property type="term" value="P:adenylate cyclase-activating G protein-coupled receptor signaling pathway"/>
    <property type="evidence" value="ECO:0007669"/>
    <property type="project" value="TreeGrafter"/>
</dbReference>
<dbReference type="Proteomes" id="UP000472271">
    <property type="component" value="Chromosome 11"/>
</dbReference>
<dbReference type="PANTHER" id="PTHR45620">
    <property type="entry name" value="PDF RECEPTOR-LIKE PROTEIN-RELATED"/>
    <property type="match status" value="1"/>
</dbReference>
<dbReference type="GO" id="GO:0005886">
    <property type="term" value="C:plasma membrane"/>
    <property type="evidence" value="ECO:0007669"/>
    <property type="project" value="TreeGrafter"/>
</dbReference>
<dbReference type="InParanoid" id="A0A673A5M5"/>
<dbReference type="GO" id="GO:0004948">
    <property type="term" value="F:calcitonin receptor activity"/>
    <property type="evidence" value="ECO:0007669"/>
    <property type="project" value="TreeGrafter"/>
</dbReference>
<dbReference type="Pfam" id="PF02793">
    <property type="entry name" value="HRM"/>
    <property type="match status" value="1"/>
</dbReference>
<protein>
    <recommendedName>
        <fullName evidence="2">G-protein coupled receptors family 2 profile 1 domain-containing protein</fullName>
    </recommendedName>
</protein>
<evidence type="ECO:0000259" key="2">
    <source>
        <dbReference type="PROSITE" id="PS50227"/>
    </source>
</evidence>
<dbReference type="PROSITE" id="PS50227">
    <property type="entry name" value="G_PROTEIN_RECEP_F2_3"/>
    <property type="match status" value="1"/>
</dbReference>
<reference evidence="3" key="1">
    <citation type="submission" date="2019-06" db="EMBL/GenBank/DDBJ databases">
        <authorList>
            <consortium name="Wellcome Sanger Institute Data Sharing"/>
        </authorList>
    </citation>
    <scope>NUCLEOTIDE SEQUENCE [LARGE SCALE GENOMIC DNA]</scope>
</reference>
<dbReference type="Ensembl" id="ENSSORT00005024646.1">
    <property type="protein sequence ID" value="ENSSORP00005023942.1"/>
    <property type="gene ID" value="ENSSORG00005011556.1"/>
</dbReference>
<dbReference type="GO" id="GO:0030424">
    <property type="term" value="C:axon"/>
    <property type="evidence" value="ECO:0007669"/>
    <property type="project" value="TreeGrafter"/>
</dbReference>
<name>A0A673A5M5_9TELE</name>
<feature type="domain" description="G-protein coupled receptors family 2 profile 1" evidence="2">
    <location>
        <begin position="48"/>
        <end position="133"/>
    </location>
</feature>
<keyword evidence="1" id="KW-0812">Transmembrane</keyword>
<reference evidence="3" key="2">
    <citation type="submission" date="2025-08" db="UniProtKB">
        <authorList>
            <consortium name="Ensembl"/>
        </authorList>
    </citation>
    <scope>IDENTIFICATION</scope>
</reference>
<proteinExistence type="predicted"/>
<dbReference type="AlphaFoldDB" id="A0A673A5M5"/>
<evidence type="ECO:0000256" key="1">
    <source>
        <dbReference type="SAM" id="Phobius"/>
    </source>
</evidence>
<dbReference type="GO" id="GO:0007204">
    <property type="term" value="P:positive regulation of cytosolic calcium ion concentration"/>
    <property type="evidence" value="ECO:0007669"/>
    <property type="project" value="TreeGrafter"/>
</dbReference>
<reference evidence="3" key="3">
    <citation type="submission" date="2025-09" db="UniProtKB">
        <authorList>
            <consortium name="Ensembl"/>
        </authorList>
    </citation>
    <scope>IDENTIFICATION</scope>
</reference>
<dbReference type="InterPro" id="IPR050332">
    <property type="entry name" value="GPCR_2"/>
</dbReference>
<keyword evidence="4" id="KW-1185">Reference proteome</keyword>
<sequence>MMWSLKIMEENKNKCLKKMKQDPPYNKAGGDHFVTLVYQKMCHYMVYQCYLFMNVFCDFIGVAGLYCSREWDGWLCWDDTPAGTHASQTCPDYYFDLEPTEKATKYCSEEGEWFRHPKSNGTWTNYTHCASSQETKTEVMHFFTCIFLSLFFSLCCFCFVCL</sequence>
<keyword evidence="1" id="KW-1133">Transmembrane helix</keyword>
<dbReference type="InterPro" id="IPR017983">
    <property type="entry name" value="GPCR_2_secretin-like_CS"/>
</dbReference>
<dbReference type="Gene3D" id="4.10.1240.10">
    <property type="entry name" value="GPCR, family 2, extracellular hormone receptor domain"/>
    <property type="match status" value="1"/>
</dbReference>
<dbReference type="PANTHER" id="PTHR45620:SF8">
    <property type="entry name" value="CALCITONIN RECEPTOR"/>
    <property type="match status" value="1"/>
</dbReference>
<evidence type="ECO:0000313" key="4">
    <source>
        <dbReference type="Proteomes" id="UP000472271"/>
    </source>
</evidence>
<evidence type="ECO:0000313" key="3">
    <source>
        <dbReference type="Ensembl" id="ENSSORP00005023942.1"/>
    </source>
</evidence>
<dbReference type="InterPro" id="IPR036445">
    <property type="entry name" value="GPCR_2_extracell_dom_sf"/>
</dbReference>